<name>X1NJ67_9ZZZZ</name>
<organism evidence="1">
    <name type="scientific">marine sediment metagenome</name>
    <dbReference type="NCBI Taxonomy" id="412755"/>
    <lineage>
        <taxon>unclassified sequences</taxon>
        <taxon>metagenomes</taxon>
        <taxon>ecological metagenomes</taxon>
    </lineage>
</organism>
<dbReference type="EMBL" id="BARV01014207">
    <property type="protein sequence ID" value="GAI30266.1"/>
    <property type="molecule type" value="Genomic_DNA"/>
</dbReference>
<reference evidence="1" key="1">
    <citation type="journal article" date="2014" name="Front. Microbiol.">
        <title>High frequency of phylogenetically diverse reductive dehalogenase-homologous genes in deep subseafloor sedimentary metagenomes.</title>
        <authorList>
            <person name="Kawai M."/>
            <person name="Futagami T."/>
            <person name="Toyoda A."/>
            <person name="Takaki Y."/>
            <person name="Nishi S."/>
            <person name="Hori S."/>
            <person name="Arai W."/>
            <person name="Tsubouchi T."/>
            <person name="Morono Y."/>
            <person name="Uchiyama I."/>
            <person name="Ito T."/>
            <person name="Fujiyama A."/>
            <person name="Inagaki F."/>
            <person name="Takami H."/>
        </authorList>
    </citation>
    <scope>NUCLEOTIDE SEQUENCE</scope>
    <source>
        <strain evidence="1">Expedition CK06-06</strain>
    </source>
</reference>
<feature type="non-terminal residue" evidence="1">
    <location>
        <position position="80"/>
    </location>
</feature>
<protein>
    <submittedName>
        <fullName evidence="1">Uncharacterized protein</fullName>
    </submittedName>
</protein>
<sequence length="80" mass="9562">LTGIKQRLVQLNKAREKMRKFKLTPGELETLLWLKPMTDIAKSLGVSYGRIQHYKDRWVNKGLIKAPLQGYWRRKKNRRI</sequence>
<evidence type="ECO:0000313" key="1">
    <source>
        <dbReference type="EMBL" id="GAI30266.1"/>
    </source>
</evidence>
<gene>
    <name evidence="1" type="ORF">S06H3_25017</name>
</gene>
<feature type="non-terminal residue" evidence="1">
    <location>
        <position position="1"/>
    </location>
</feature>
<comment type="caution">
    <text evidence="1">The sequence shown here is derived from an EMBL/GenBank/DDBJ whole genome shotgun (WGS) entry which is preliminary data.</text>
</comment>
<accession>X1NJ67</accession>
<proteinExistence type="predicted"/>
<dbReference type="AlphaFoldDB" id="X1NJ67"/>